<keyword evidence="3" id="KW-1185">Reference proteome</keyword>
<protein>
    <recommendedName>
        <fullName evidence="4">DUF3887 domain-containing protein</fullName>
    </recommendedName>
</protein>
<evidence type="ECO:0000256" key="1">
    <source>
        <dbReference type="SAM" id="Phobius"/>
    </source>
</evidence>
<keyword evidence="1" id="KW-0472">Membrane</keyword>
<dbReference type="Proteomes" id="UP001597549">
    <property type="component" value="Unassembled WGS sequence"/>
</dbReference>
<keyword evidence="1" id="KW-1133">Transmembrane helix</keyword>
<proteinExistence type="predicted"/>
<dbReference type="EMBL" id="JBHUOL010000025">
    <property type="protein sequence ID" value="MFD2910239.1"/>
    <property type="molecule type" value="Genomic_DNA"/>
</dbReference>
<sequence>MKKRLKIAGIIFGVIILLGGIIGFIGWRKMQKLNLAQEKANYIMENLDKENIAKEFPIKYFPKEQLEPILDGIRQNCDWKNKDGKFVDFFTTKNIGGIDQTAFIYEYYMKCDSLRFILSFSVEDEPELMGFHFEPIETENQMILFPEKQLKNR</sequence>
<accession>A0ABW5ZBF8</accession>
<dbReference type="RefSeq" id="WP_379809537.1">
    <property type="nucleotide sequence ID" value="NZ_JBHUOL010000025.1"/>
</dbReference>
<keyword evidence="1" id="KW-0812">Transmembrane</keyword>
<comment type="caution">
    <text evidence="2">The sequence shown here is derived from an EMBL/GenBank/DDBJ whole genome shotgun (WGS) entry which is preliminary data.</text>
</comment>
<evidence type="ECO:0000313" key="3">
    <source>
        <dbReference type="Proteomes" id="UP001597549"/>
    </source>
</evidence>
<name>A0ABW5ZBF8_9FLAO</name>
<reference evidence="3" key="1">
    <citation type="journal article" date="2019" name="Int. J. Syst. Evol. Microbiol.">
        <title>The Global Catalogue of Microorganisms (GCM) 10K type strain sequencing project: providing services to taxonomists for standard genome sequencing and annotation.</title>
        <authorList>
            <consortium name="The Broad Institute Genomics Platform"/>
            <consortium name="The Broad Institute Genome Sequencing Center for Infectious Disease"/>
            <person name="Wu L."/>
            <person name="Ma J."/>
        </authorList>
    </citation>
    <scope>NUCLEOTIDE SEQUENCE [LARGE SCALE GENOMIC DNA]</scope>
    <source>
        <strain evidence="3">KCTC 52644</strain>
    </source>
</reference>
<evidence type="ECO:0000313" key="2">
    <source>
        <dbReference type="EMBL" id="MFD2910239.1"/>
    </source>
</evidence>
<evidence type="ECO:0008006" key="4">
    <source>
        <dbReference type="Google" id="ProtNLM"/>
    </source>
</evidence>
<feature type="transmembrane region" description="Helical" evidence="1">
    <location>
        <begin position="7"/>
        <end position="27"/>
    </location>
</feature>
<gene>
    <name evidence="2" type="ORF">ACFSX9_16025</name>
</gene>
<organism evidence="2 3">
    <name type="scientific">Flavobacterium ardleyense</name>
    <dbReference type="NCBI Taxonomy" id="2038737"/>
    <lineage>
        <taxon>Bacteria</taxon>
        <taxon>Pseudomonadati</taxon>
        <taxon>Bacteroidota</taxon>
        <taxon>Flavobacteriia</taxon>
        <taxon>Flavobacteriales</taxon>
        <taxon>Flavobacteriaceae</taxon>
        <taxon>Flavobacterium</taxon>
    </lineage>
</organism>